<dbReference type="STRING" id="71784.A0A1Y2AZZ1"/>
<dbReference type="InParanoid" id="A0A1Y2AZZ1"/>
<feature type="domain" description="Glutamine amidotransferase" evidence="1">
    <location>
        <begin position="87"/>
        <end position="206"/>
    </location>
</feature>
<protein>
    <submittedName>
        <fullName evidence="2">Class I glutamine amidotransferase-like protein</fullName>
    </submittedName>
</protein>
<sequence>IYREWLLSSLASYPDSSISSNIELILDGYDVVEKGEFPPQSRLVAGAAEGYDVVMMTGSKHTAHDSSIPFIKPLVDFISGVAHNPATQHVRIVGVCFGHQIISLAMGGQVVAGQNGWEIGVYGNDVTEEGRYWWCGDVKGEGGGEKVFIEQMHRDHVPSLPPGFHLLLSTPNYPVHSMIRYHPASTSSNPLAQILTVQGHPEFTPSIVSKMVDFRSQQGIFDPPTAQEARRRLGGKDGSGGEGFGRVGWAIWRVLLQDLP</sequence>
<dbReference type="Proteomes" id="UP000193986">
    <property type="component" value="Unassembled WGS sequence"/>
</dbReference>
<comment type="caution">
    <text evidence="2">The sequence shown here is derived from an EMBL/GenBank/DDBJ whole genome shotgun (WGS) entry which is preliminary data.</text>
</comment>
<dbReference type="AlphaFoldDB" id="A0A1Y2AZZ1"/>
<feature type="non-terminal residue" evidence="2">
    <location>
        <position position="1"/>
    </location>
</feature>
<name>A0A1Y2AZZ1_9TREE</name>
<evidence type="ECO:0000313" key="2">
    <source>
        <dbReference type="EMBL" id="ORY28034.1"/>
    </source>
</evidence>
<dbReference type="PANTHER" id="PTHR42695:SF5">
    <property type="entry name" value="GLUTAMINE AMIDOTRANSFERASE YLR126C-RELATED"/>
    <property type="match status" value="1"/>
</dbReference>
<gene>
    <name evidence="2" type="ORF">BCR39DRAFT_446914</name>
</gene>
<keyword evidence="2" id="KW-0315">Glutamine amidotransferase</keyword>
<keyword evidence="3" id="KW-1185">Reference proteome</keyword>
<proteinExistence type="predicted"/>
<dbReference type="OrthoDB" id="92161at2759"/>
<dbReference type="GO" id="GO:0016740">
    <property type="term" value="F:transferase activity"/>
    <property type="evidence" value="ECO:0007669"/>
    <property type="project" value="UniProtKB-KW"/>
</dbReference>
<organism evidence="2 3">
    <name type="scientific">Naematelia encephala</name>
    <dbReference type="NCBI Taxonomy" id="71784"/>
    <lineage>
        <taxon>Eukaryota</taxon>
        <taxon>Fungi</taxon>
        <taxon>Dikarya</taxon>
        <taxon>Basidiomycota</taxon>
        <taxon>Agaricomycotina</taxon>
        <taxon>Tremellomycetes</taxon>
        <taxon>Tremellales</taxon>
        <taxon>Naemateliaceae</taxon>
        <taxon>Naematelia</taxon>
    </lineage>
</organism>
<dbReference type="SUPFAM" id="SSF52317">
    <property type="entry name" value="Class I glutamine amidotransferase-like"/>
    <property type="match status" value="1"/>
</dbReference>
<feature type="non-terminal residue" evidence="2">
    <location>
        <position position="260"/>
    </location>
</feature>
<accession>A0A1Y2AZZ1</accession>
<keyword evidence="2" id="KW-0808">Transferase</keyword>
<dbReference type="EMBL" id="MCFC01000034">
    <property type="protein sequence ID" value="ORY28034.1"/>
    <property type="molecule type" value="Genomic_DNA"/>
</dbReference>
<dbReference type="GO" id="GO:0005829">
    <property type="term" value="C:cytosol"/>
    <property type="evidence" value="ECO:0007669"/>
    <property type="project" value="TreeGrafter"/>
</dbReference>
<dbReference type="FunCoup" id="A0A1Y2AZZ1">
    <property type="interactions" value="206"/>
</dbReference>
<evidence type="ECO:0000259" key="1">
    <source>
        <dbReference type="Pfam" id="PF00117"/>
    </source>
</evidence>
<dbReference type="InterPro" id="IPR044992">
    <property type="entry name" value="ChyE-like"/>
</dbReference>
<evidence type="ECO:0000313" key="3">
    <source>
        <dbReference type="Proteomes" id="UP000193986"/>
    </source>
</evidence>
<dbReference type="InterPro" id="IPR017926">
    <property type="entry name" value="GATASE"/>
</dbReference>
<dbReference type="GO" id="GO:0005634">
    <property type="term" value="C:nucleus"/>
    <property type="evidence" value="ECO:0007669"/>
    <property type="project" value="TreeGrafter"/>
</dbReference>
<dbReference type="Pfam" id="PF00117">
    <property type="entry name" value="GATase"/>
    <property type="match status" value="1"/>
</dbReference>
<reference evidence="2 3" key="1">
    <citation type="submission" date="2016-07" db="EMBL/GenBank/DDBJ databases">
        <title>Pervasive Adenine N6-methylation of Active Genes in Fungi.</title>
        <authorList>
            <consortium name="DOE Joint Genome Institute"/>
            <person name="Mondo S.J."/>
            <person name="Dannebaum R.O."/>
            <person name="Kuo R.C."/>
            <person name="Labutti K."/>
            <person name="Haridas S."/>
            <person name="Kuo A."/>
            <person name="Salamov A."/>
            <person name="Ahrendt S.R."/>
            <person name="Lipzen A."/>
            <person name="Sullivan W."/>
            <person name="Andreopoulos W.B."/>
            <person name="Clum A."/>
            <person name="Lindquist E."/>
            <person name="Daum C."/>
            <person name="Ramamoorthy G.K."/>
            <person name="Gryganskyi A."/>
            <person name="Culley D."/>
            <person name="Magnuson J.K."/>
            <person name="James T.Y."/>
            <person name="O'Malley M.A."/>
            <person name="Stajich J.E."/>
            <person name="Spatafora J.W."/>
            <person name="Visel A."/>
            <person name="Grigoriev I.V."/>
        </authorList>
    </citation>
    <scope>NUCLEOTIDE SEQUENCE [LARGE SCALE GENOMIC DNA]</scope>
    <source>
        <strain evidence="2 3">68-887.2</strain>
    </source>
</reference>
<dbReference type="Gene3D" id="3.40.50.880">
    <property type="match status" value="1"/>
</dbReference>
<dbReference type="InterPro" id="IPR029062">
    <property type="entry name" value="Class_I_gatase-like"/>
</dbReference>
<dbReference type="PANTHER" id="PTHR42695">
    <property type="entry name" value="GLUTAMINE AMIDOTRANSFERASE YLR126C-RELATED"/>
    <property type="match status" value="1"/>
</dbReference>
<dbReference type="CDD" id="cd01741">
    <property type="entry name" value="GATase1_1"/>
    <property type="match status" value="1"/>
</dbReference>